<dbReference type="STRING" id="519424.AZF04_09590"/>
<comment type="caution">
    <text evidence="1">The sequence shown here is derived from an EMBL/GenBank/DDBJ whole genome shotgun (WGS) entry which is preliminary data.</text>
</comment>
<reference evidence="1" key="1">
    <citation type="submission" date="2016-02" db="EMBL/GenBank/DDBJ databases">
        <title>Genome sequence of Bacillus trypoxylicola KCTC 13244(T).</title>
        <authorList>
            <person name="Jeong H."/>
            <person name="Park S.-H."/>
            <person name="Choi S.-K."/>
        </authorList>
    </citation>
    <scope>NUCLEOTIDE SEQUENCE [LARGE SCALE GENOMIC DNA]</scope>
    <source>
        <strain evidence="1">KCTC 13244</strain>
    </source>
</reference>
<dbReference type="Proteomes" id="UP000075806">
    <property type="component" value="Unassembled WGS sequence"/>
</dbReference>
<gene>
    <name evidence="1" type="ORF">AZF04_09590</name>
</gene>
<evidence type="ECO:0000313" key="2">
    <source>
        <dbReference type="Proteomes" id="UP000075806"/>
    </source>
</evidence>
<protein>
    <submittedName>
        <fullName evidence="1">Uncharacterized protein</fullName>
    </submittedName>
</protein>
<proteinExistence type="predicted"/>
<dbReference type="RefSeq" id="WP_061949569.1">
    <property type="nucleotide sequence ID" value="NZ_LTAO01000034.1"/>
</dbReference>
<sequence>MVTKSTILHFDGSRSTFEISNFSGGIDLKVVQLDSVEKPVSEVEFMLEDEEAEELIKVLQSFLENEK</sequence>
<accession>A0A162D575</accession>
<dbReference type="EMBL" id="LTAO01000034">
    <property type="protein sequence ID" value="KYG28146.1"/>
    <property type="molecule type" value="Genomic_DNA"/>
</dbReference>
<keyword evidence="2" id="KW-1185">Reference proteome</keyword>
<evidence type="ECO:0000313" key="1">
    <source>
        <dbReference type="EMBL" id="KYG28146.1"/>
    </source>
</evidence>
<name>A0A162D575_9BACI</name>
<dbReference type="AlphaFoldDB" id="A0A162D575"/>
<organism evidence="1 2">
    <name type="scientific">Alkalihalobacillus trypoxylicola</name>
    <dbReference type="NCBI Taxonomy" id="519424"/>
    <lineage>
        <taxon>Bacteria</taxon>
        <taxon>Bacillati</taxon>
        <taxon>Bacillota</taxon>
        <taxon>Bacilli</taxon>
        <taxon>Bacillales</taxon>
        <taxon>Bacillaceae</taxon>
        <taxon>Alkalihalobacillus</taxon>
    </lineage>
</organism>